<name>A0A2D2W4D8_9CAUD</name>
<protein>
    <submittedName>
        <fullName evidence="1">Uncharacterized protein</fullName>
    </submittedName>
</protein>
<gene>
    <name evidence="1" type="ORF">SEA_SUPERPHIKIMAN_76</name>
</gene>
<accession>A0A2D2W4D8</accession>
<dbReference type="Proteomes" id="UP000240916">
    <property type="component" value="Segment"/>
</dbReference>
<evidence type="ECO:0000313" key="2">
    <source>
        <dbReference type="Proteomes" id="UP000240916"/>
    </source>
</evidence>
<dbReference type="EMBL" id="MF919534">
    <property type="protein sequence ID" value="ATS92919.1"/>
    <property type="molecule type" value="Genomic_DNA"/>
</dbReference>
<sequence>MGHQPYYQDDQWPDDCYEVRSRWVSGWSEA</sequence>
<evidence type="ECO:0000313" key="1">
    <source>
        <dbReference type="EMBL" id="ATS92919.1"/>
    </source>
</evidence>
<reference evidence="1 2" key="1">
    <citation type="submission" date="2017-09" db="EMBL/GenBank/DDBJ databases">
        <authorList>
            <person name="Pradhan P."/>
            <person name="Aluri L.S."/>
            <person name="Anandarajan D."/>
            <person name="Beiriger J.C."/>
            <person name="Bethamcharla R."/>
            <person name="Betini N."/>
            <person name="Bhatt S.D."/>
            <person name="Chengalvala S."/>
            <person name="Cox N.E."/>
            <person name="Delvadia B.P."/>
            <person name="Desai A.S."/>
            <person name="Devaney A.M."/>
            <person name="Doyle B.K."/>
            <person name="Edgerton A.O."/>
            <person name="Erlich M.C."/>
            <person name="Fitzpatrick K.C."/>
            <person name="Gajjar E.A."/>
            <person name="Ganguly A."/>
            <person name="Gill R.S."/>
            <person name="Goldman M.G."/>
            <person name="Good P.M."/>
            <person name="Gupta N."/>
            <person name="Haddad L.M."/>
            <person name="Han E.J."/>
            <person name="Jain S."/>
            <person name="Jiang A."/>
            <person name="Jurgielewicz A.D."/>
            <person name="Kainth D.K."/>
            <person name="Karam J.M."/>
            <person name="Kodavatiganti M."/>
            <person name="Kriete S.J."/>
            <person name="MacDonald C.E."/>
            <person name="Maret J.P."/>
            <person name="Mathew A.E."/>
            <person name="Nako S."/>
            <person name="Natrajan M."/>
            <person name="Nishu N.M."/>
            <person name="Parikh A."/>
            <person name="Patel N."/>
            <person name="Patel P.D."/>
            <person name="Patel S."/>
            <person name="Patra K."/>
            <person name="Pumpuckdee D."/>
            <person name="Rai K."/>
            <person name="Ramanathan A."/>
            <person name="Sarkar A."/>
            <person name="Schaffer B.L."/>
            <person name="Shah P."/>
            <person name="Tata R.K."/>
            <person name="Tawfik A.H."/>
            <person name="Thuremella B.T."/>
            <person name="Toma J."/>
            <person name="Tran T.L."/>
            <person name="Veera S."/>
            <person name="Vemulapalli V.K."/>
            <person name="Vidas T.V."/>
            <person name="Vieira K.S."/>
            <person name="Vijayakumar G."/>
            <person name="Walor T.A."/>
            <person name="White C.R."/>
            <person name="Wong B.M."/>
            <person name="Zhao Sl."/>
            <person name="McDonald M.T."/>
            <person name="Dalia R."/>
            <person name="Little J.L."/>
            <person name="Gurney S.M.R."/>
            <person name="Bollivar D.W."/>
            <person name="Garlena R.A."/>
            <person name="Russell D.A."/>
            <person name="Pope W.H."/>
            <person name="Jacobs-Sera D."/>
            <person name="Hendrix R.W."/>
            <person name="Hatfull G.F."/>
        </authorList>
    </citation>
    <scope>NUCLEOTIDE SEQUENCE [LARGE SCALE GENOMIC DNA]</scope>
</reference>
<proteinExistence type="predicted"/>
<organism evidence="1 2">
    <name type="scientific">Mycobacterium phage Superphikiman</name>
    <dbReference type="NCBI Taxonomy" id="2041551"/>
    <lineage>
        <taxon>Viruses</taxon>
        <taxon>Duplodnaviria</taxon>
        <taxon>Heunggongvirae</taxon>
        <taxon>Uroviricota</taxon>
        <taxon>Caudoviricetes</taxon>
        <taxon>Omegavirus</taxon>
        <taxon>Omegavirus courthouse</taxon>
    </lineage>
</organism>